<comment type="similarity">
    <text evidence="10 11">Belongs to the YjjX NTPase family.</text>
</comment>
<keyword evidence="14" id="KW-1185">Reference proteome</keyword>
<evidence type="ECO:0000259" key="12">
    <source>
        <dbReference type="Pfam" id="PF01931"/>
    </source>
</evidence>
<keyword evidence="6 11" id="KW-0546">Nucleotide metabolism</keyword>
<keyword evidence="4 11" id="KW-0378">Hydrolase</keyword>
<comment type="function">
    <text evidence="11">Phosphatase that hydrolyzes non-canonical purine nucleotides such as XTP and ITP to their respective diphosphate derivatives. Probably excludes non-canonical purines from DNA/RNA precursor pool, thus preventing their incorporation into DNA/RNA and avoiding chromosomal lesions.</text>
</comment>
<dbReference type="HAMAP" id="MF_00648">
    <property type="entry name" value="Non_canon_purine_NTPase_YjjX"/>
    <property type="match status" value="1"/>
</dbReference>
<sequence length="177" mass="19058">MKKIAIGTTNPAKVSAVQAVFAAENYLLVPTTVSSNVAAQPFSDEETLTGAINRAKNALKKENADIGIGLEGGVVEMNKRLWVCNWGALVDKDGVVVSAGGARIPLPPEVAQGVRDGKELGDVMDEYTGMRNIRKKEGAVGIFTNGYVNRAEMFIHIVKLLAGQYEFQTNCFVKIDD</sequence>
<evidence type="ECO:0000256" key="4">
    <source>
        <dbReference type="ARBA" id="ARBA00022801"/>
    </source>
</evidence>
<dbReference type="PANTHER" id="PTHR34699">
    <property type="match status" value="1"/>
</dbReference>
<dbReference type="RefSeq" id="WP_111644458.1">
    <property type="nucleotide sequence ID" value="NZ_QLMH01000003.1"/>
</dbReference>
<evidence type="ECO:0000256" key="11">
    <source>
        <dbReference type="HAMAP-Rule" id="MF_00648"/>
    </source>
</evidence>
<gene>
    <name evidence="13" type="ORF">B0I26_103153</name>
</gene>
<evidence type="ECO:0000256" key="7">
    <source>
        <dbReference type="ARBA" id="ARBA00023211"/>
    </source>
</evidence>
<evidence type="ECO:0000256" key="10">
    <source>
        <dbReference type="ARBA" id="ARBA00060855"/>
    </source>
</evidence>
<dbReference type="OrthoDB" id="164951at2"/>
<dbReference type="NCBIfam" id="NF002850">
    <property type="entry name" value="PRK03114.1"/>
    <property type="match status" value="1"/>
</dbReference>
<comment type="caution">
    <text evidence="11">Lacks conserved residue(s) required for the propagation of feature annotation.</text>
</comment>
<evidence type="ECO:0000256" key="5">
    <source>
        <dbReference type="ARBA" id="ARBA00022842"/>
    </source>
</evidence>
<dbReference type="InterPro" id="IPR002786">
    <property type="entry name" value="Non_canon_purine_NTPase"/>
</dbReference>
<evidence type="ECO:0000256" key="9">
    <source>
        <dbReference type="ARBA" id="ARBA00048781"/>
    </source>
</evidence>
<dbReference type="GO" id="GO:0103023">
    <property type="term" value="F:ITPase activity"/>
    <property type="evidence" value="ECO:0007669"/>
    <property type="project" value="UniProtKB-EC"/>
</dbReference>
<dbReference type="Proteomes" id="UP000248555">
    <property type="component" value="Unassembled WGS sequence"/>
</dbReference>
<dbReference type="GO" id="GO:0046872">
    <property type="term" value="F:metal ion binding"/>
    <property type="evidence" value="ECO:0007669"/>
    <property type="project" value="UniProtKB-KW"/>
</dbReference>
<comment type="catalytic activity">
    <reaction evidence="9 11">
        <text>XTP + H2O = XDP + phosphate + H(+)</text>
        <dbReference type="Rhea" id="RHEA:28406"/>
        <dbReference type="ChEBI" id="CHEBI:15377"/>
        <dbReference type="ChEBI" id="CHEBI:15378"/>
        <dbReference type="ChEBI" id="CHEBI:43474"/>
        <dbReference type="ChEBI" id="CHEBI:59884"/>
        <dbReference type="ChEBI" id="CHEBI:61314"/>
        <dbReference type="EC" id="3.6.1.73"/>
    </reaction>
</comment>
<evidence type="ECO:0000256" key="1">
    <source>
        <dbReference type="ARBA" id="ARBA00001936"/>
    </source>
</evidence>
<evidence type="ECO:0000256" key="3">
    <source>
        <dbReference type="ARBA" id="ARBA00022741"/>
    </source>
</evidence>
<evidence type="ECO:0000256" key="6">
    <source>
        <dbReference type="ARBA" id="ARBA00023080"/>
    </source>
</evidence>
<comment type="catalytic activity">
    <reaction evidence="8 11">
        <text>ITP + H2O = IDP + phosphate + H(+)</text>
        <dbReference type="Rhea" id="RHEA:28330"/>
        <dbReference type="ChEBI" id="CHEBI:15377"/>
        <dbReference type="ChEBI" id="CHEBI:15378"/>
        <dbReference type="ChEBI" id="CHEBI:43474"/>
        <dbReference type="ChEBI" id="CHEBI:58280"/>
        <dbReference type="ChEBI" id="CHEBI:61402"/>
        <dbReference type="EC" id="3.6.1.73"/>
    </reaction>
</comment>
<dbReference type="Pfam" id="PF01931">
    <property type="entry name" value="NTPase_I-T"/>
    <property type="match status" value="1"/>
</dbReference>
<dbReference type="InterPro" id="IPR026533">
    <property type="entry name" value="NTPase/PRRC1"/>
</dbReference>
<evidence type="ECO:0000313" key="14">
    <source>
        <dbReference type="Proteomes" id="UP000248555"/>
    </source>
</evidence>
<dbReference type="EMBL" id="QLMH01000003">
    <property type="protein sequence ID" value="RAK21199.1"/>
    <property type="molecule type" value="Genomic_DNA"/>
</dbReference>
<comment type="subunit">
    <text evidence="11">Homodimer.</text>
</comment>
<comment type="cofactor">
    <cofactor evidence="1">
        <name>Mn(2+)</name>
        <dbReference type="ChEBI" id="CHEBI:29035"/>
    </cofactor>
</comment>
<organism evidence="13 14">
    <name type="scientific">Paranoxybacillus vitaminiphilus</name>
    <dbReference type="NCBI Taxonomy" id="581036"/>
    <lineage>
        <taxon>Bacteria</taxon>
        <taxon>Bacillati</taxon>
        <taxon>Bacillota</taxon>
        <taxon>Bacilli</taxon>
        <taxon>Bacillales</taxon>
        <taxon>Anoxybacillaceae</taxon>
        <taxon>Paranoxybacillus</taxon>
    </lineage>
</organism>
<evidence type="ECO:0000313" key="13">
    <source>
        <dbReference type="EMBL" id="RAK21199.1"/>
    </source>
</evidence>
<keyword evidence="2 11" id="KW-0479">Metal-binding</keyword>
<dbReference type="GO" id="GO:0000166">
    <property type="term" value="F:nucleotide binding"/>
    <property type="evidence" value="ECO:0007669"/>
    <property type="project" value="UniProtKB-KW"/>
</dbReference>
<dbReference type="PANTHER" id="PTHR34699:SF2">
    <property type="entry name" value="NON-CANONICAL PURINE NTP PHOSPHATASE_PRRC1 DOMAIN-CONTAINING PROTEIN"/>
    <property type="match status" value="1"/>
</dbReference>
<dbReference type="SUPFAM" id="SSF52972">
    <property type="entry name" value="ITPase-like"/>
    <property type="match status" value="1"/>
</dbReference>
<comment type="cofactor">
    <cofactor evidence="11">
        <name>Mg(2+)</name>
        <dbReference type="ChEBI" id="CHEBI:18420"/>
    </cofactor>
    <cofactor evidence="11">
        <name>Mn(2+)</name>
        <dbReference type="ChEBI" id="CHEBI:29035"/>
    </cofactor>
    <text evidence="11">Binds 1 divalent metal cation per subunit; can use either Mg(2+) or Mn(2+).</text>
</comment>
<protein>
    <recommendedName>
        <fullName evidence="11">Probable inosine/xanthosine triphosphatase</fullName>
        <shortName evidence="11">ITPase/XTPase</shortName>
        <ecNumber evidence="11">3.6.1.73</ecNumber>
    </recommendedName>
    <alternativeName>
        <fullName evidence="11">Non-canonical purine NTP phosphatase</fullName>
    </alternativeName>
    <alternativeName>
        <fullName evidence="11">Non-standard purine NTP phosphatase</fullName>
    </alternativeName>
    <alternativeName>
        <fullName evidence="11">Nucleoside-triphosphate phosphatase</fullName>
        <shortName evidence="11">NTPase</shortName>
    </alternativeName>
</protein>
<proteinExistence type="inferred from homology"/>
<reference evidence="13 14" key="1">
    <citation type="submission" date="2018-06" db="EMBL/GenBank/DDBJ databases">
        <title>Genomic Encyclopedia of Type Strains, Phase III (KMG-III): the genomes of soil and plant-associated and newly described type strains.</title>
        <authorList>
            <person name="Whitman W."/>
        </authorList>
    </citation>
    <scope>NUCLEOTIDE SEQUENCE [LARGE SCALE GENOMIC DNA]</scope>
    <source>
        <strain evidence="13 14">CGMCC 1.8979</strain>
    </source>
</reference>
<dbReference type="AlphaFoldDB" id="A0A327YT74"/>
<name>A0A327YT74_9BACL</name>
<feature type="binding site" evidence="11">
    <location>
        <begin position="8"/>
        <end position="13"/>
    </location>
    <ligand>
        <name>substrate</name>
    </ligand>
</feature>
<feature type="domain" description="Non-canonical purine NTP phosphatase/PRRC1" evidence="12">
    <location>
        <begin position="7"/>
        <end position="158"/>
    </location>
</feature>
<dbReference type="InterPro" id="IPR029001">
    <property type="entry name" value="ITPase-like_fam"/>
</dbReference>
<evidence type="ECO:0000256" key="8">
    <source>
        <dbReference type="ARBA" id="ARBA00048174"/>
    </source>
</evidence>
<keyword evidence="5 11" id="KW-0460">Magnesium</keyword>
<evidence type="ECO:0000256" key="2">
    <source>
        <dbReference type="ARBA" id="ARBA00022723"/>
    </source>
</evidence>
<keyword evidence="3 11" id="KW-0547">Nucleotide-binding</keyword>
<dbReference type="GO" id="GO:0009117">
    <property type="term" value="P:nucleotide metabolic process"/>
    <property type="evidence" value="ECO:0007669"/>
    <property type="project" value="UniProtKB-KW"/>
</dbReference>
<dbReference type="EC" id="3.6.1.73" evidence="11"/>
<dbReference type="InterPro" id="IPR050299">
    <property type="entry name" value="YjjX_NTPase"/>
</dbReference>
<keyword evidence="7 11" id="KW-0464">Manganese</keyword>
<dbReference type="Gene3D" id="3.90.950.10">
    <property type="match status" value="1"/>
</dbReference>
<comment type="caution">
    <text evidence="13">The sequence shown here is derived from an EMBL/GenBank/DDBJ whole genome shotgun (WGS) entry which is preliminary data.</text>
</comment>
<accession>A0A327YT74</accession>
<dbReference type="FunFam" id="3.90.950.10:FF:000002">
    <property type="entry name" value="Inosine/xanthosine triphosphatase"/>
    <property type="match status" value="1"/>
</dbReference>